<dbReference type="GO" id="GO:0052621">
    <property type="term" value="F:diguanylate cyclase activity"/>
    <property type="evidence" value="ECO:0007669"/>
    <property type="project" value="UniProtKB-EC"/>
</dbReference>
<comment type="cofactor">
    <cofactor evidence="1">
        <name>Mg(2+)</name>
        <dbReference type="ChEBI" id="CHEBI:18420"/>
    </cofactor>
</comment>
<dbReference type="GO" id="GO:1902201">
    <property type="term" value="P:negative regulation of bacterial-type flagellum-dependent cell motility"/>
    <property type="evidence" value="ECO:0007669"/>
    <property type="project" value="TreeGrafter"/>
</dbReference>
<dbReference type="GO" id="GO:0043709">
    <property type="term" value="P:cell adhesion involved in single-species biofilm formation"/>
    <property type="evidence" value="ECO:0007669"/>
    <property type="project" value="TreeGrafter"/>
</dbReference>
<sequence>MSIDFAEIFSMEGTVNIMRAQNNFSASALISSLTWLIITTIILIASLIVYFISVLDENAAEDVHKRVEVAFNVEKESLLTLNVEYSFWDESYQSTVVNRDQKWIDKTYKNYLLPAYNLSYVAAIEKDLTVHMLADSKLHGPSSERSILDSSLLERLMATHRGSRTLQRTPFFTKQDDRVFLVSVEPFRDEKSENTIDGSHLVLAKALTQKYLNEISKKFQLPELRYTTNKVEHDSLSLDGYGAVGGVGYVYWESPRVTNIVTPYLVVILASLLIVIVSLARLILNKNFRDTTKYQEKLLKAAMTDPLTRAANRSFFMETGEKEFLLQSQQQNHLSVLIFDLDHFKAVNDHYGHSAGDEALKHFTRICQNAVRGTDLFGRLGGEEFALILPGAGPVKGEELAERIRASLNGSPLVINGQMIDLTVSVGVATLEHQSTFKELMLDADKALYFAKNSGRNVVKSFG</sequence>
<protein>
    <recommendedName>
        <fullName evidence="2">diguanylate cyclase</fullName>
        <ecNumber evidence="2">2.7.7.65</ecNumber>
    </recommendedName>
</protein>
<evidence type="ECO:0000256" key="4">
    <source>
        <dbReference type="SAM" id="Phobius"/>
    </source>
</evidence>
<dbReference type="Pfam" id="PF05228">
    <property type="entry name" value="CHASE4"/>
    <property type="match status" value="1"/>
</dbReference>
<dbReference type="InterPro" id="IPR050469">
    <property type="entry name" value="Diguanylate_Cyclase"/>
</dbReference>
<evidence type="ECO:0000256" key="1">
    <source>
        <dbReference type="ARBA" id="ARBA00001946"/>
    </source>
</evidence>
<dbReference type="SMART" id="SM00267">
    <property type="entry name" value="GGDEF"/>
    <property type="match status" value="1"/>
</dbReference>
<dbReference type="FunFam" id="3.30.70.270:FF:000001">
    <property type="entry name" value="Diguanylate cyclase domain protein"/>
    <property type="match status" value="1"/>
</dbReference>
<feature type="domain" description="GGDEF" evidence="5">
    <location>
        <begin position="332"/>
        <end position="463"/>
    </location>
</feature>
<dbReference type="Proteomes" id="UP000237466">
    <property type="component" value="Unassembled WGS sequence"/>
</dbReference>
<dbReference type="EMBL" id="PDGH01000101">
    <property type="protein sequence ID" value="POB46876.1"/>
    <property type="molecule type" value="Genomic_DNA"/>
</dbReference>
<comment type="catalytic activity">
    <reaction evidence="3">
        <text>2 GTP = 3',3'-c-di-GMP + 2 diphosphate</text>
        <dbReference type="Rhea" id="RHEA:24898"/>
        <dbReference type="ChEBI" id="CHEBI:33019"/>
        <dbReference type="ChEBI" id="CHEBI:37565"/>
        <dbReference type="ChEBI" id="CHEBI:58805"/>
        <dbReference type="EC" id="2.7.7.65"/>
    </reaction>
</comment>
<dbReference type="InterPro" id="IPR007892">
    <property type="entry name" value="CHASE4"/>
</dbReference>
<dbReference type="RefSeq" id="WP_103200427.1">
    <property type="nucleotide sequence ID" value="NZ_PDGH01000101.1"/>
</dbReference>
<gene>
    <name evidence="6" type="ORF">CRN52_12415</name>
</gene>
<dbReference type="EC" id="2.7.7.65" evidence="2"/>
<evidence type="ECO:0000313" key="6">
    <source>
        <dbReference type="EMBL" id="POB46876.1"/>
    </source>
</evidence>
<dbReference type="CDD" id="cd01949">
    <property type="entry name" value="GGDEF"/>
    <property type="match status" value="1"/>
</dbReference>
<dbReference type="PANTHER" id="PTHR45138">
    <property type="entry name" value="REGULATORY COMPONENTS OF SENSORY TRANSDUCTION SYSTEM"/>
    <property type="match status" value="1"/>
</dbReference>
<dbReference type="NCBIfam" id="TIGR00254">
    <property type="entry name" value="GGDEF"/>
    <property type="match status" value="1"/>
</dbReference>
<dbReference type="InterPro" id="IPR043128">
    <property type="entry name" value="Rev_trsase/Diguanyl_cyclase"/>
</dbReference>
<accession>A0A2S3R1A4</accession>
<dbReference type="GO" id="GO:0005886">
    <property type="term" value="C:plasma membrane"/>
    <property type="evidence" value="ECO:0007669"/>
    <property type="project" value="TreeGrafter"/>
</dbReference>
<keyword evidence="4" id="KW-0472">Membrane</keyword>
<dbReference type="AlphaFoldDB" id="A0A2S3R1A4"/>
<keyword evidence="4" id="KW-0812">Transmembrane</keyword>
<name>A0A2S3R1A4_VIBVL</name>
<reference evidence="6 7" key="1">
    <citation type="journal article" date="2018" name="Front. Microbiol.">
        <title>Phylogeny of Vibrio vulnificus from the Analysis of the Core-Genome: Implications for Intra-Species Taxonomy.</title>
        <authorList>
            <person name="Roig F.J."/>
            <person name="Gonzalez-Candelas F."/>
            <person name="Sanjuan E."/>
            <person name="Fouz B."/>
            <person name="Feil E.J."/>
            <person name="Llorens C."/>
            <person name="Baker-Austin C."/>
            <person name="Oliver J.D."/>
            <person name="Danin-Poleg Y."/>
            <person name="Gibas C.J."/>
            <person name="Kashi Y."/>
            <person name="Gulig P.A."/>
            <person name="Morrison S.S."/>
            <person name="Amaro C."/>
        </authorList>
    </citation>
    <scope>NUCLEOTIDE SEQUENCE [LARGE SCALE GENOMIC DNA]</scope>
    <source>
        <strain evidence="6 7">CECT4608</strain>
    </source>
</reference>
<dbReference type="InterPro" id="IPR029787">
    <property type="entry name" value="Nucleotide_cyclase"/>
</dbReference>
<evidence type="ECO:0000259" key="5">
    <source>
        <dbReference type="PROSITE" id="PS50887"/>
    </source>
</evidence>
<feature type="transmembrane region" description="Helical" evidence="4">
    <location>
        <begin position="28"/>
        <end position="52"/>
    </location>
</feature>
<proteinExistence type="predicted"/>
<dbReference type="Pfam" id="PF00990">
    <property type="entry name" value="GGDEF"/>
    <property type="match status" value="1"/>
</dbReference>
<dbReference type="PANTHER" id="PTHR45138:SF9">
    <property type="entry name" value="DIGUANYLATE CYCLASE DGCM-RELATED"/>
    <property type="match status" value="1"/>
</dbReference>
<dbReference type="InterPro" id="IPR000160">
    <property type="entry name" value="GGDEF_dom"/>
</dbReference>
<organism evidence="6 7">
    <name type="scientific">Vibrio vulnificus</name>
    <dbReference type="NCBI Taxonomy" id="672"/>
    <lineage>
        <taxon>Bacteria</taxon>
        <taxon>Pseudomonadati</taxon>
        <taxon>Pseudomonadota</taxon>
        <taxon>Gammaproteobacteria</taxon>
        <taxon>Vibrionales</taxon>
        <taxon>Vibrionaceae</taxon>
        <taxon>Vibrio</taxon>
    </lineage>
</organism>
<dbReference type="PROSITE" id="PS50887">
    <property type="entry name" value="GGDEF"/>
    <property type="match status" value="1"/>
</dbReference>
<dbReference type="Gene3D" id="3.30.70.270">
    <property type="match status" value="1"/>
</dbReference>
<evidence type="ECO:0000256" key="3">
    <source>
        <dbReference type="ARBA" id="ARBA00034247"/>
    </source>
</evidence>
<keyword evidence="4" id="KW-1133">Transmembrane helix</keyword>
<evidence type="ECO:0000256" key="2">
    <source>
        <dbReference type="ARBA" id="ARBA00012528"/>
    </source>
</evidence>
<comment type="caution">
    <text evidence="6">The sequence shown here is derived from an EMBL/GenBank/DDBJ whole genome shotgun (WGS) entry which is preliminary data.</text>
</comment>
<evidence type="ECO:0000313" key="7">
    <source>
        <dbReference type="Proteomes" id="UP000237466"/>
    </source>
</evidence>
<feature type="transmembrane region" description="Helical" evidence="4">
    <location>
        <begin position="264"/>
        <end position="284"/>
    </location>
</feature>
<dbReference type="SUPFAM" id="SSF55073">
    <property type="entry name" value="Nucleotide cyclase"/>
    <property type="match status" value="1"/>
</dbReference>